<dbReference type="GeneID" id="107080667"/>
<dbReference type="Ensembl" id="ENSCVAT00000023071.1">
    <property type="protein sequence ID" value="ENSCVAP00000015020.1"/>
    <property type="gene ID" value="ENSCVAG00000017756.1"/>
</dbReference>
<dbReference type="InterPro" id="IPR020726">
    <property type="entry name" value="Bcl2_BH2_motif_CS"/>
</dbReference>
<feature type="domain" description="Bcl-2 Bcl-2 homology region 1-3" evidence="4">
    <location>
        <begin position="59"/>
        <end position="161"/>
    </location>
</feature>
<dbReference type="PROSITE" id="PS01258">
    <property type="entry name" value="BH2"/>
    <property type="match status" value="1"/>
</dbReference>
<dbReference type="InterPro" id="IPR046371">
    <property type="entry name" value="Bcl-2_BH1-3"/>
</dbReference>
<name>A0A3Q2G0M1_CYPVA</name>
<evidence type="ECO:0000259" key="4">
    <source>
        <dbReference type="SMART" id="SM00337"/>
    </source>
</evidence>
<dbReference type="RefSeq" id="XP_015224361.1">
    <property type="nucleotide sequence ID" value="XM_015368875.1"/>
</dbReference>
<accession>A0A3Q2G0M1</accession>
<dbReference type="GO" id="GO:0042981">
    <property type="term" value="P:regulation of apoptotic process"/>
    <property type="evidence" value="ECO:0007669"/>
    <property type="project" value="InterPro"/>
</dbReference>
<protein>
    <submittedName>
        <fullName evidence="5">Apoptosis regulator Bcl-2-like</fullName>
    </submittedName>
</protein>
<dbReference type="AlphaFoldDB" id="A0A3Q2G0M1"/>
<keyword evidence="3" id="KW-1133">Transmembrane helix</keyword>
<dbReference type="Gene3D" id="1.10.437.10">
    <property type="entry name" value="Blc2-like"/>
    <property type="match status" value="1"/>
</dbReference>
<evidence type="ECO:0000313" key="6">
    <source>
        <dbReference type="Proteomes" id="UP000265020"/>
    </source>
</evidence>
<keyword evidence="6" id="KW-1185">Reference proteome</keyword>
<evidence type="ECO:0000256" key="2">
    <source>
        <dbReference type="ARBA" id="ARBA00022703"/>
    </source>
</evidence>
<reference evidence="5" key="2">
    <citation type="submission" date="2025-09" db="UniProtKB">
        <authorList>
            <consortium name="Ensembl"/>
        </authorList>
    </citation>
    <scope>IDENTIFICATION</scope>
</reference>
<reference evidence="5" key="1">
    <citation type="submission" date="2025-08" db="UniProtKB">
        <authorList>
            <consortium name="Ensembl"/>
        </authorList>
    </citation>
    <scope>IDENTIFICATION</scope>
</reference>
<dbReference type="PRINTS" id="PR01862">
    <property type="entry name" value="BCL2FAMILY"/>
</dbReference>
<dbReference type="GO" id="GO:0008630">
    <property type="term" value="P:intrinsic apoptotic signaling pathway in response to DNA damage"/>
    <property type="evidence" value="ECO:0007669"/>
    <property type="project" value="TreeGrafter"/>
</dbReference>
<dbReference type="Pfam" id="PF00452">
    <property type="entry name" value="Bcl-2"/>
    <property type="match status" value="1"/>
</dbReference>
<proteinExistence type="inferred from homology"/>
<dbReference type="GO" id="GO:0051400">
    <property type="term" value="F:BH domain binding"/>
    <property type="evidence" value="ECO:0007669"/>
    <property type="project" value="TreeGrafter"/>
</dbReference>
<organism evidence="5 6">
    <name type="scientific">Cyprinodon variegatus</name>
    <name type="common">Sheepshead minnow</name>
    <dbReference type="NCBI Taxonomy" id="28743"/>
    <lineage>
        <taxon>Eukaryota</taxon>
        <taxon>Metazoa</taxon>
        <taxon>Chordata</taxon>
        <taxon>Craniata</taxon>
        <taxon>Vertebrata</taxon>
        <taxon>Euteleostomi</taxon>
        <taxon>Actinopterygii</taxon>
        <taxon>Neopterygii</taxon>
        <taxon>Teleostei</taxon>
        <taxon>Neoteleostei</taxon>
        <taxon>Acanthomorphata</taxon>
        <taxon>Ovalentaria</taxon>
        <taxon>Atherinomorphae</taxon>
        <taxon>Cyprinodontiformes</taxon>
        <taxon>Cyprinodontidae</taxon>
        <taxon>Cyprinodon</taxon>
    </lineage>
</organism>
<keyword evidence="3" id="KW-0472">Membrane</keyword>
<dbReference type="PANTHER" id="PTHR11256">
    <property type="entry name" value="BCL-2 RELATED"/>
    <property type="match status" value="1"/>
</dbReference>
<dbReference type="GO" id="GO:0097192">
    <property type="term" value="P:extrinsic apoptotic signaling pathway in absence of ligand"/>
    <property type="evidence" value="ECO:0007669"/>
    <property type="project" value="TreeGrafter"/>
</dbReference>
<dbReference type="OMA" id="WSLRTVC"/>
<sequence length="202" mass="22272">MAAYSSRDIIEGYLRCKLLDGGVAWRFPKQRHFQFPWRSEEGGAPGPLQLALPRLLAALRNASDELEGRYGSSLHGQVAALRHRELGGAAARQSLALIRDELFRDGVNWGRIVAMMALGGALSAQAARTGETGQVDDIADWMEESLEAAALRTWIHDNGGWEAFVEMYECRPPDTFWSLRTVFGMVVLGAAFITLGLLLAQR</sequence>
<dbReference type="OrthoDB" id="6021377at2759"/>
<dbReference type="KEGG" id="cvg:107080667"/>
<dbReference type="InterPro" id="IPR036834">
    <property type="entry name" value="Bcl-2-like_sf"/>
</dbReference>
<dbReference type="GO" id="GO:0005741">
    <property type="term" value="C:mitochondrial outer membrane"/>
    <property type="evidence" value="ECO:0007669"/>
    <property type="project" value="TreeGrafter"/>
</dbReference>
<dbReference type="GO" id="GO:0001836">
    <property type="term" value="P:release of cytochrome c from mitochondria"/>
    <property type="evidence" value="ECO:0007669"/>
    <property type="project" value="TreeGrafter"/>
</dbReference>
<dbReference type="STRING" id="28743.ENSCVAP00000015020"/>
<dbReference type="SUPFAM" id="SSF56854">
    <property type="entry name" value="Bcl-2 inhibitors of programmed cell death"/>
    <property type="match status" value="1"/>
</dbReference>
<dbReference type="GeneTree" id="ENSGT01130000278332"/>
<dbReference type="CDD" id="cd06845">
    <property type="entry name" value="Bcl-2_like"/>
    <property type="match status" value="1"/>
</dbReference>
<dbReference type="Proteomes" id="UP000265020">
    <property type="component" value="Unassembled WGS sequence"/>
</dbReference>
<evidence type="ECO:0000313" key="5">
    <source>
        <dbReference type="Ensembl" id="ENSCVAP00000015020.1"/>
    </source>
</evidence>
<dbReference type="PROSITE" id="PS50062">
    <property type="entry name" value="BCL2_FAMILY"/>
    <property type="match status" value="1"/>
</dbReference>
<dbReference type="SMART" id="SM00337">
    <property type="entry name" value="BCL"/>
    <property type="match status" value="1"/>
</dbReference>
<dbReference type="InterPro" id="IPR026298">
    <property type="entry name" value="Bcl-2_fam"/>
</dbReference>
<comment type="similarity">
    <text evidence="1">Belongs to the Bcl-2 family.</text>
</comment>
<keyword evidence="3" id="KW-0812">Transmembrane</keyword>
<dbReference type="PANTHER" id="PTHR11256:SF50">
    <property type="entry name" value="APOPTOSIS REGULATOR CED-9"/>
    <property type="match status" value="1"/>
</dbReference>
<evidence type="ECO:0000256" key="1">
    <source>
        <dbReference type="ARBA" id="ARBA00009458"/>
    </source>
</evidence>
<evidence type="ECO:0000256" key="3">
    <source>
        <dbReference type="SAM" id="Phobius"/>
    </source>
</evidence>
<keyword evidence="2" id="KW-0053">Apoptosis</keyword>
<dbReference type="InterPro" id="IPR002475">
    <property type="entry name" value="Bcl2-like"/>
</dbReference>
<feature type="transmembrane region" description="Helical" evidence="3">
    <location>
        <begin position="177"/>
        <end position="200"/>
    </location>
</feature>